<dbReference type="OrthoDB" id="10256176at2759"/>
<keyword evidence="3" id="KW-1185">Reference proteome</keyword>
<sequence length="138" mass="15755">MTLWASKKEKFILYNNLACLLKAVESKYTTVDLRNEAYVCGKIQEVDGMMNLSMSNVLFSDPSGKCFNFDKFFVQAKNIRHVHLPREISIIPAINAGIAKAFPGKIKSVRKTFQQKRLQKSQEETLRLVANFHKTRGS</sequence>
<dbReference type="Gene3D" id="2.30.30.100">
    <property type="match status" value="1"/>
</dbReference>
<reference evidence="2" key="1">
    <citation type="submission" date="2021-12" db="EMBL/GenBank/DDBJ databases">
        <authorList>
            <person name="King R."/>
        </authorList>
    </citation>
    <scope>NUCLEOTIDE SEQUENCE</scope>
</reference>
<evidence type="ECO:0000313" key="3">
    <source>
        <dbReference type="Proteomes" id="UP001152759"/>
    </source>
</evidence>
<evidence type="ECO:0000313" key="2">
    <source>
        <dbReference type="EMBL" id="CAH0383851.1"/>
    </source>
</evidence>
<dbReference type="EMBL" id="OU963863">
    <property type="protein sequence ID" value="CAH0383851.1"/>
    <property type="molecule type" value="Genomic_DNA"/>
</dbReference>
<dbReference type="InterPro" id="IPR010920">
    <property type="entry name" value="LSM_dom_sf"/>
</dbReference>
<dbReference type="GO" id="GO:0006398">
    <property type="term" value="P:mRNA 3'-end processing by stem-loop binding and cleavage"/>
    <property type="evidence" value="ECO:0007669"/>
    <property type="project" value="TreeGrafter"/>
</dbReference>
<evidence type="ECO:0000259" key="1">
    <source>
        <dbReference type="Pfam" id="PF01423"/>
    </source>
</evidence>
<dbReference type="CDD" id="cd01733">
    <property type="entry name" value="LSm10"/>
    <property type="match status" value="1"/>
</dbReference>
<dbReference type="GO" id="GO:0071209">
    <property type="term" value="F:U7 snRNA binding"/>
    <property type="evidence" value="ECO:0007669"/>
    <property type="project" value="TreeGrafter"/>
</dbReference>
<dbReference type="Proteomes" id="UP001152759">
    <property type="component" value="Chromosome 2"/>
</dbReference>
<dbReference type="GO" id="GO:0071254">
    <property type="term" value="C:cytoplasmic U snRNP body"/>
    <property type="evidence" value="ECO:0007669"/>
    <property type="project" value="TreeGrafter"/>
</dbReference>
<dbReference type="PANTHER" id="PTHR21196:SF1">
    <property type="entry name" value="U7 SNRNA-ASSOCIATED SM-LIKE PROTEIN LSM10"/>
    <property type="match status" value="1"/>
</dbReference>
<proteinExistence type="predicted"/>
<organism evidence="2 3">
    <name type="scientific">Bemisia tabaci</name>
    <name type="common">Sweetpotato whitefly</name>
    <name type="synonym">Aleurodes tabaci</name>
    <dbReference type="NCBI Taxonomy" id="7038"/>
    <lineage>
        <taxon>Eukaryota</taxon>
        <taxon>Metazoa</taxon>
        <taxon>Ecdysozoa</taxon>
        <taxon>Arthropoda</taxon>
        <taxon>Hexapoda</taxon>
        <taxon>Insecta</taxon>
        <taxon>Pterygota</taxon>
        <taxon>Neoptera</taxon>
        <taxon>Paraneoptera</taxon>
        <taxon>Hemiptera</taxon>
        <taxon>Sternorrhyncha</taxon>
        <taxon>Aleyrodoidea</taxon>
        <taxon>Aleyrodidae</taxon>
        <taxon>Aleyrodinae</taxon>
        <taxon>Bemisia</taxon>
    </lineage>
</organism>
<dbReference type="SUPFAM" id="SSF50182">
    <property type="entry name" value="Sm-like ribonucleoproteins"/>
    <property type="match status" value="1"/>
</dbReference>
<dbReference type="GO" id="GO:0071208">
    <property type="term" value="F:histone pre-mRNA DCP binding"/>
    <property type="evidence" value="ECO:0007669"/>
    <property type="project" value="TreeGrafter"/>
</dbReference>
<dbReference type="InterPro" id="IPR052840">
    <property type="entry name" value="U7_snRNA_Sm-like"/>
</dbReference>
<dbReference type="InterPro" id="IPR001163">
    <property type="entry name" value="Sm_dom_euk/arc"/>
</dbReference>
<feature type="domain" description="Sm" evidence="1">
    <location>
        <begin position="21"/>
        <end position="83"/>
    </location>
</feature>
<name>A0A9P0A494_BEMTA</name>
<dbReference type="Pfam" id="PF01423">
    <property type="entry name" value="LSM"/>
    <property type="match status" value="1"/>
</dbReference>
<gene>
    <name evidence="2" type="ORF">BEMITA_LOCUS3256</name>
</gene>
<protein>
    <recommendedName>
        <fullName evidence="1">Sm domain-containing protein</fullName>
    </recommendedName>
</protein>
<dbReference type="PANTHER" id="PTHR21196">
    <property type="entry name" value="U7 SNRNA-ASSOCIATED SM-LIKE PROTEIN LSM10"/>
    <property type="match status" value="1"/>
</dbReference>
<dbReference type="AlphaFoldDB" id="A0A9P0A494"/>
<dbReference type="KEGG" id="btab:109036002"/>
<dbReference type="GO" id="GO:0016604">
    <property type="term" value="C:nuclear body"/>
    <property type="evidence" value="ECO:0007669"/>
    <property type="project" value="TreeGrafter"/>
</dbReference>
<accession>A0A9P0A494</accession>